<dbReference type="Proteomes" id="UP000698963">
    <property type="component" value="Unassembled WGS sequence"/>
</dbReference>
<reference evidence="1" key="2">
    <citation type="submission" date="2021-09" db="EMBL/GenBank/DDBJ databases">
        <authorList>
            <person name="Gilroy R."/>
        </authorList>
    </citation>
    <scope>NUCLEOTIDE SEQUENCE</scope>
    <source>
        <strain evidence="1">ChiGjej2B2-19336</strain>
    </source>
</reference>
<proteinExistence type="predicted"/>
<sequence length="121" mass="12547">MSLTNHGEDKLLTLFKNAGTYYLALFTVAPGETGGGTEVSGGSYARQPVAFGNPSSGSMKTSAAIEFPTATASWGTAVSWGLFDAVSGGNLVWYGAITTPKELLSGDIYRVNAGNLTLTMD</sequence>
<evidence type="ECO:0000313" key="1">
    <source>
        <dbReference type="EMBL" id="HJD98013.1"/>
    </source>
</evidence>
<dbReference type="RefSeq" id="WP_304123311.1">
    <property type="nucleotide sequence ID" value="NZ_DYZA01000208.1"/>
</dbReference>
<dbReference type="EMBL" id="DYZA01000208">
    <property type="protein sequence ID" value="HJD98013.1"/>
    <property type="molecule type" value="Genomic_DNA"/>
</dbReference>
<protein>
    <submittedName>
        <fullName evidence="1">Uncharacterized protein</fullName>
    </submittedName>
</protein>
<gene>
    <name evidence="1" type="ORF">K8W16_10265</name>
</gene>
<name>A0A921DSC3_9BACT</name>
<evidence type="ECO:0000313" key="2">
    <source>
        <dbReference type="Proteomes" id="UP000698963"/>
    </source>
</evidence>
<dbReference type="Pfam" id="PF23140">
    <property type="entry name" value="Gp80"/>
    <property type="match status" value="1"/>
</dbReference>
<dbReference type="AlphaFoldDB" id="A0A921DSC3"/>
<comment type="caution">
    <text evidence="1">The sequence shown here is derived from an EMBL/GenBank/DDBJ whole genome shotgun (WGS) entry which is preliminary data.</text>
</comment>
<accession>A0A921DSC3</accession>
<organism evidence="1 2">
    <name type="scientific">Mailhella massiliensis</name>
    <dbReference type="NCBI Taxonomy" id="1903261"/>
    <lineage>
        <taxon>Bacteria</taxon>
        <taxon>Pseudomonadati</taxon>
        <taxon>Thermodesulfobacteriota</taxon>
        <taxon>Desulfovibrionia</taxon>
        <taxon>Desulfovibrionales</taxon>
        <taxon>Desulfovibrionaceae</taxon>
        <taxon>Mailhella</taxon>
    </lineage>
</organism>
<reference evidence="1" key="1">
    <citation type="journal article" date="2021" name="PeerJ">
        <title>Extensive microbial diversity within the chicken gut microbiome revealed by metagenomics and culture.</title>
        <authorList>
            <person name="Gilroy R."/>
            <person name="Ravi A."/>
            <person name="Getino M."/>
            <person name="Pursley I."/>
            <person name="Horton D.L."/>
            <person name="Alikhan N.F."/>
            <person name="Baker D."/>
            <person name="Gharbi K."/>
            <person name="Hall N."/>
            <person name="Watson M."/>
            <person name="Adriaenssens E.M."/>
            <person name="Foster-Nyarko E."/>
            <person name="Jarju S."/>
            <person name="Secka A."/>
            <person name="Antonio M."/>
            <person name="Oren A."/>
            <person name="Chaudhuri R.R."/>
            <person name="La Ragione R."/>
            <person name="Hildebrand F."/>
            <person name="Pallen M.J."/>
        </authorList>
    </citation>
    <scope>NUCLEOTIDE SEQUENCE</scope>
    <source>
        <strain evidence="1">ChiGjej2B2-19336</strain>
    </source>
</reference>
<dbReference type="InterPro" id="IPR056908">
    <property type="entry name" value="Gp80-like"/>
</dbReference>